<dbReference type="GO" id="GO:0016747">
    <property type="term" value="F:acyltransferase activity, transferring groups other than amino-acyl groups"/>
    <property type="evidence" value="ECO:0007669"/>
    <property type="project" value="InterPro"/>
</dbReference>
<dbReference type="OrthoDB" id="9132139at2"/>
<dbReference type="STRING" id="1080227.A8L45_18720"/>
<dbReference type="EMBL" id="LYBM01000044">
    <property type="protein sequence ID" value="ODA30910.1"/>
    <property type="molecule type" value="Genomic_DNA"/>
</dbReference>
<evidence type="ECO:0000313" key="2">
    <source>
        <dbReference type="EMBL" id="ODA30910.1"/>
    </source>
</evidence>
<dbReference type="Proteomes" id="UP000094936">
    <property type="component" value="Unassembled WGS sequence"/>
</dbReference>
<dbReference type="InterPro" id="IPR000182">
    <property type="entry name" value="GNAT_dom"/>
</dbReference>
<dbReference type="SUPFAM" id="SSF55729">
    <property type="entry name" value="Acyl-CoA N-acyltransferases (Nat)"/>
    <property type="match status" value="1"/>
</dbReference>
<dbReference type="InterPro" id="IPR016181">
    <property type="entry name" value="Acyl_CoA_acyltransferase"/>
</dbReference>
<proteinExistence type="predicted"/>
<feature type="domain" description="N-acetyltransferase" evidence="1">
    <location>
        <begin position="7"/>
        <end position="167"/>
    </location>
</feature>
<organism evidence="2 3">
    <name type="scientific">Veronia pacifica</name>
    <dbReference type="NCBI Taxonomy" id="1080227"/>
    <lineage>
        <taxon>Bacteria</taxon>
        <taxon>Pseudomonadati</taxon>
        <taxon>Pseudomonadota</taxon>
        <taxon>Gammaproteobacteria</taxon>
        <taxon>Vibrionales</taxon>
        <taxon>Vibrionaceae</taxon>
        <taxon>Veronia</taxon>
    </lineage>
</organism>
<dbReference type="Gene3D" id="3.40.630.30">
    <property type="match status" value="1"/>
</dbReference>
<dbReference type="PROSITE" id="PS51186">
    <property type="entry name" value="GNAT"/>
    <property type="match status" value="1"/>
</dbReference>
<keyword evidence="2" id="KW-0808">Transferase</keyword>
<dbReference type="PANTHER" id="PTHR43415">
    <property type="entry name" value="SPERMIDINE N(1)-ACETYLTRANSFERASE"/>
    <property type="match status" value="1"/>
</dbReference>
<evidence type="ECO:0000259" key="1">
    <source>
        <dbReference type="PROSITE" id="PS51186"/>
    </source>
</evidence>
<sequence length="180" mass="21043">MVKKEKVTIRPAHTSEARAVYDLLTTDEKWTEFNGPYLGYERPEFDPWRNDWFKSMCEGRRVRAIDFQGRIVGAVSWYWECEETRWLEAGIVIYDSGLWSKGIGRQALVDWVSHIFDGEEVARVGLTTWSGNPRMIKSAQAIGFTIEGVIRKVRYYRGEYYDSVKLGVLKEEWQSLCQNQ</sequence>
<dbReference type="RefSeq" id="WP_068904883.1">
    <property type="nucleotide sequence ID" value="NZ_JBHUIF010000012.1"/>
</dbReference>
<accession>A0A1C3ECH5</accession>
<name>A0A1C3ECH5_9GAMM</name>
<dbReference type="Pfam" id="PF13302">
    <property type="entry name" value="Acetyltransf_3"/>
    <property type="match status" value="1"/>
</dbReference>
<protein>
    <submittedName>
        <fullName evidence="2">Acetyltransferase</fullName>
    </submittedName>
</protein>
<gene>
    <name evidence="2" type="ORF">A8L45_18720</name>
</gene>
<evidence type="ECO:0000313" key="3">
    <source>
        <dbReference type="Proteomes" id="UP000094936"/>
    </source>
</evidence>
<comment type="caution">
    <text evidence="2">The sequence shown here is derived from an EMBL/GenBank/DDBJ whole genome shotgun (WGS) entry which is preliminary data.</text>
</comment>
<keyword evidence="3" id="KW-1185">Reference proteome</keyword>
<reference evidence="2 3" key="1">
    <citation type="submission" date="2016-05" db="EMBL/GenBank/DDBJ databases">
        <title>Genomic Taxonomy of the Vibrionaceae.</title>
        <authorList>
            <person name="Gomez-Gil B."/>
            <person name="Enciso-Ibarra J."/>
        </authorList>
    </citation>
    <scope>NUCLEOTIDE SEQUENCE [LARGE SCALE GENOMIC DNA]</scope>
    <source>
        <strain evidence="2 3">CAIM 1920</strain>
    </source>
</reference>
<dbReference type="PANTHER" id="PTHR43415:SF4">
    <property type="entry name" value="N-ACETYLTRANSFERASE DOMAIN-CONTAINING PROTEIN"/>
    <property type="match status" value="1"/>
</dbReference>
<dbReference type="AlphaFoldDB" id="A0A1C3ECH5"/>